<dbReference type="AlphaFoldDB" id="A0A9D0YZX3"/>
<dbReference type="SUPFAM" id="SSF55120">
    <property type="entry name" value="Pseudouridine synthase"/>
    <property type="match status" value="1"/>
</dbReference>
<dbReference type="PANTHER" id="PTHR13767">
    <property type="entry name" value="TRNA-PSEUDOURIDINE SYNTHASE"/>
    <property type="match status" value="1"/>
</dbReference>
<dbReference type="GO" id="GO:0160148">
    <property type="term" value="F:tRNA pseudouridine(55) synthase activity"/>
    <property type="evidence" value="ECO:0007669"/>
    <property type="project" value="UniProtKB-EC"/>
</dbReference>
<comment type="caution">
    <text evidence="7">The sequence shown here is derived from an EMBL/GenBank/DDBJ whole genome shotgun (WGS) entry which is preliminary data.</text>
</comment>
<accession>A0A9D0YZX3</accession>
<comment type="similarity">
    <text evidence="2 5">Belongs to the pseudouridine synthase TruB family. Type 1 subfamily.</text>
</comment>
<comment type="catalytic activity">
    <reaction evidence="1 5">
        <text>uridine(55) in tRNA = pseudouridine(55) in tRNA</text>
        <dbReference type="Rhea" id="RHEA:42532"/>
        <dbReference type="Rhea" id="RHEA-COMP:10101"/>
        <dbReference type="Rhea" id="RHEA-COMP:10102"/>
        <dbReference type="ChEBI" id="CHEBI:65314"/>
        <dbReference type="ChEBI" id="CHEBI:65315"/>
        <dbReference type="EC" id="5.4.99.25"/>
    </reaction>
</comment>
<dbReference type="CDD" id="cd02573">
    <property type="entry name" value="PseudoU_synth_EcTruB"/>
    <property type="match status" value="1"/>
</dbReference>
<dbReference type="GO" id="GO:1990481">
    <property type="term" value="P:mRNA pseudouridine synthesis"/>
    <property type="evidence" value="ECO:0007669"/>
    <property type="project" value="TreeGrafter"/>
</dbReference>
<dbReference type="Gene3D" id="3.30.2350.10">
    <property type="entry name" value="Pseudouridine synthase"/>
    <property type="match status" value="1"/>
</dbReference>
<evidence type="ECO:0000256" key="2">
    <source>
        <dbReference type="ARBA" id="ARBA00005642"/>
    </source>
</evidence>
<evidence type="ECO:0000256" key="1">
    <source>
        <dbReference type="ARBA" id="ARBA00000385"/>
    </source>
</evidence>
<sequence>MDGILVVDKPKGPTSRDVVNQVSKILGTKKVGHTGTLDPIATGVLVLTIGKGTKLTEMLQASTKEYIATATFGIETDTLDTEGTIIKEEPVTLTKEDVKRALKEMEGTYEQEVPIYSAIKVNGKKLYEHARKNEQVEELPKRTVTIYETEFLSFEENQATFRVVVSKGTYIRSFIRDLAKKLNTVAIMSDLRRIKQGTFPVEESHPLEEITKDTKLISLIDAVSIPKQEATGEILFKIKNGAVLEFTQRAPIVLWTNNGKALAIYEQDGPKIRPKTMILEQESQ</sequence>
<name>A0A9D0YZX3_9FIRM</name>
<dbReference type="EC" id="5.4.99.25" evidence="5"/>
<reference evidence="7" key="2">
    <citation type="journal article" date="2021" name="PeerJ">
        <title>Extensive microbial diversity within the chicken gut microbiome revealed by metagenomics and culture.</title>
        <authorList>
            <person name="Gilroy R."/>
            <person name="Ravi A."/>
            <person name="Getino M."/>
            <person name="Pursley I."/>
            <person name="Horton D.L."/>
            <person name="Alikhan N.F."/>
            <person name="Baker D."/>
            <person name="Gharbi K."/>
            <person name="Hall N."/>
            <person name="Watson M."/>
            <person name="Adriaenssens E.M."/>
            <person name="Foster-Nyarko E."/>
            <person name="Jarju S."/>
            <person name="Secka A."/>
            <person name="Antonio M."/>
            <person name="Oren A."/>
            <person name="Chaudhuri R.R."/>
            <person name="La Ragione R."/>
            <person name="Hildebrand F."/>
            <person name="Pallen M.J."/>
        </authorList>
    </citation>
    <scope>NUCLEOTIDE SEQUENCE</scope>
    <source>
        <strain evidence="7">CHK165-10780</strain>
    </source>
</reference>
<dbReference type="InterPro" id="IPR014780">
    <property type="entry name" value="tRNA_psdUridine_synth_TruB"/>
</dbReference>
<dbReference type="GO" id="GO:0003723">
    <property type="term" value="F:RNA binding"/>
    <property type="evidence" value="ECO:0007669"/>
    <property type="project" value="InterPro"/>
</dbReference>
<feature type="domain" description="Pseudouridine synthase II N-terminal" evidence="6">
    <location>
        <begin position="24"/>
        <end position="171"/>
    </location>
</feature>
<gene>
    <name evidence="5 7" type="primary">truB</name>
    <name evidence="7" type="ORF">IAC85_04310</name>
</gene>
<dbReference type="PANTHER" id="PTHR13767:SF2">
    <property type="entry name" value="PSEUDOURIDYLATE SYNTHASE TRUB1"/>
    <property type="match status" value="1"/>
</dbReference>
<evidence type="ECO:0000256" key="3">
    <source>
        <dbReference type="ARBA" id="ARBA00022694"/>
    </source>
</evidence>
<proteinExistence type="inferred from homology"/>
<evidence type="ECO:0000313" key="8">
    <source>
        <dbReference type="Proteomes" id="UP000886725"/>
    </source>
</evidence>
<evidence type="ECO:0000313" key="7">
    <source>
        <dbReference type="EMBL" id="HIQ64945.1"/>
    </source>
</evidence>
<evidence type="ECO:0000256" key="5">
    <source>
        <dbReference type="HAMAP-Rule" id="MF_01080"/>
    </source>
</evidence>
<keyword evidence="4 5" id="KW-0413">Isomerase</keyword>
<dbReference type="GO" id="GO:0031119">
    <property type="term" value="P:tRNA pseudouridine synthesis"/>
    <property type="evidence" value="ECO:0007669"/>
    <property type="project" value="UniProtKB-UniRule"/>
</dbReference>
<organism evidence="7 8">
    <name type="scientific">Candidatus Faecenecus gallistercoris</name>
    <dbReference type="NCBI Taxonomy" id="2840793"/>
    <lineage>
        <taxon>Bacteria</taxon>
        <taxon>Bacillati</taxon>
        <taxon>Bacillota</taxon>
        <taxon>Bacillota incertae sedis</taxon>
        <taxon>Candidatus Faecenecus</taxon>
    </lineage>
</organism>
<feature type="active site" description="Nucleophile" evidence="5">
    <location>
        <position position="38"/>
    </location>
</feature>
<evidence type="ECO:0000259" key="6">
    <source>
        <dbReference type="Pfam" id="PF01509"/>
    </source>
</evidence>
<keyword evidence="3 5" id="KW-0819">tRNA processing</keyword>
<evidence type="ECO:0000256" key="4">
    <source>
        <dbReference type="ARBA" id="ARBA00023235"/>
    </source>
</evidence>
<dbReference type="InterPro" id="IPR002501">
    <property type="entry name" value="PsdUridine_synth_N"/>
</dbReference>
<dbReference type="Pfam" id="PF01509">
    <property type="entry name" value="TruB_N"/>
    <property type="match status" value="1"/>
</dbReference>
<dbReference type="HAMAP" id="MF_01080">
    <property type="entry name" value="TruB_bact"/>
    <property type="match status" value="1"/>
</dbReference>
<comment type="function">
    <text evidence="5">Responsible for synthesis of pseudouridine from uracil-55 in the psi GC loop of transfer RNAs.</text>
</comment>
<protein>
    <recommendedName>
        <fullName evidence="5">tRNA pseudouridine synthase B</fullName>
        <ecNumber evidence="5">5.4.99.25</ecNumber>
    </recommendedName>
    <alternativeName>
        <fullName evidence="5">tRNA pseudouridine(55) synthase</fullName>
        <shortName evidence="5">Psi55 synthase</shortName>
    </alternativeName>
    <alternativeName>
        <fullName evidence="5">tRNA pseudouridylate synthase</fullName>
    </alternativeName>
    <alternativeName>
        <fullName evidence="5">tRNA-uridine isomerase</fullName>
    </alternativeName>
</protein>
<reference evidence="7" key="1">
    <citation type="submission" date="2020-10" db="EMBL/GenBank/DDBJ databases">
        <authorList>
            <person name="Gilroy R."/>
        </authorList>
    </citation>
    <scope>NUCLEOTIDE SEQUENCE</scope>
    <source>
        <strain evidence="7">CHK165-10780</strain>
    </source>
</reference>
<dbReference type="EMBL" id="DVFU01000081">
    <property type="protein sequence ID" value="HIQ64945.1"/>
    <property type="molecule type" value="Genomic_DNA"/>
</dbReference>
<dbReference type="Proteomes" id="UP000886725">
    <property type="component" value="Unassembled WGS sequence"/>
</dbReference>
<dbReference type="NCBIfam" id="TIGR00431">
    <property type="entry name" value="TruB"/>
    <property type="match status" value="1"/>
</dbReference>
<dbReference type="InterPro" id="IPR020103">
    <property type="entry name" value="PsdUridine_synth_cat_dom_sf"/>
</dbReference>